<feature type="region of interest" description="SAW" evidence="10">
    <location>
        <begin position="792"/>
        <end position="868"/>
    </location>
</feature>
<comment type="caution">
    <text evidence="10">Lacks conserved residue(s) required for the propagation of feature annotation.</text>
</comment>
<evidence type="ECO:0000256" key="6">
    <source>
        <dbReference type="ARBA" id="ARBA00022801"/>
    </source>
</evidence>
<dbReference type="InterPro" id="IPR058353">
    <property type="entry name" value="DUF8040"/>
</dbReference>
<evidence type="ECO:0000259" key="12">
    <source>
        <dbReference type="Pfam" id="PF12776"/>
    </source>
</evidence>
<dbReference type="Pfam" id="PF13359">
    <property type="entry name" value="DDE_Tnp_4"/>
    <property type="match status" value="1"/>
</dbReference>
<dbReference type="EMBL" id="OIVN01000810">
    <property type="protein sequence ID" value="SPC85900.1"/>
    <property type="molecule type" value="Genomic_DNA"/>
</dbReference>
<comment type="similarity">
    <text evidence="3">Belongs to the HARBI1 family.</text>
</comment>
<evidence type="ECO:0000256" key="10">
    <source>
        <dbReference type="PROSITE-ProRule" id="PRU01191"/>
    </source>
</evidence>
<feature type="domain" description="Myb/SANT-like" evidence="12">
    <location>
        <begin position="314"/>
        <end position="396"/>
    </location>
</feature>
<evidence type="ECO:0000256" key="7">
    <source>
        <dbReference type="ARBA" id="ARBA00023015"/>
    </source>
</evidence>
<gene>
    <name evidence="15" type="ORF">FSB_LOCUS13782</name>
</gene>
<feature type="region of interest" description="Disordered" evidence="11">
    <location>
        <begin position="395"/>
        <end position="449"/>
    </location>
</feature>
<evidence type="ECO:0000313" key="15">
    <source>
        <dbReference type="EMBL" id="SPC85900.1"/>
    </source>
</evidence>
<evidence type="ECO:0000256" key="4">
    <source>
        <dbReference type="ARBA" id="ARBA00022722"/>
    </source>
</evidence>
<feature type="region of interest" description="VHIID" evidence="10">
    <location>
        <begin position="580"/>
        <end position="645"/>
    </location>
</feature>
<keyword evidence="4" id="KW-0540">Nuclease</keyword>
<evidence type="ECO:0000256" key="3">
    <source>
        <dbReference type="ARBA" id="ARBA00006958"/>
    </source>
</evidence>
<feature type="region of interest" description="Leucine repeat II (LRII)" evidence="10">
    <location>
        <begin position="662"/>
        <end position="694"/>
    </location>
</feature>
<evidence type="ECO:0000259" key="14">
    <source>
        <dbReference type="Pfam" id="PF26138"/>
    </source>
</evidence>
<name>A0A2N9FFT8_FAGSY</name>
<accession>A0A2N9FFT8</accession>
<keyword evidence="5" id="KW-0479">Metal-binding</keyword>
<dbReference type="Pfam" id="PF12776">
    <property type="entry name" value="Myb_DNA-bind_3"/>
    <property type="match status" value="1"/>
</dbReference>
<dbReference type="GO" id="GO:0046872">
    <property type="term" value="F:metal ion binding"/>
    <property type="evidence" value="ECO:0007669"/>
    <property type="project" value="UniProtKB-KW"/>
</dbReference>
<feature type="compositionally biased region" description="Basic residues" evidence="11">
    <location>
        <begin position="431"/>
        <end position="441"/>
    </location>
</feature>
<feature type="domain" description="DUF8040" evidence="14">
    <location>
        <begin position="1"/>
        <end position="45"/>
    </location>
</feature>
<dbReference type="InterPro" id="IPR027806">
    <property type="entry name" value="HARBI1_dom"/>
</dbReference>
<evidence type="ECO:0000256" key="11">
    <source>
        <dbReference type="SAM" id="MobiDB-lite"/>
    </source>
</evidence>
<dbReference type="AlphaFoldDB" id="A0A2N9FFT8"/>
<evidence type="ECO:0000256" key="5">
    <source>
        <dbReference type="ARBA" id="ARBA00022723"/>
    </source>
</evidence>
<evidence type="ECO:0000256" key="8">
    <source>
        <dbReference type="ARBA" id="ARBA00023163"/>
    </source>
</evidence>
<evidence type="ECO:0000259" key="13">
    <source>
        <dbReference type="Pfam" id="PF13359"/>
    </source>
</evidence>
<proteinExistence type="inferred from homology"/>
<dbReference type="PANTHER" id="PTHR22930:SF228">
    <property type="entry name" value="PROTEIN ALP1-LIKE"/>
    <property type="match status" value="1"/>
</dbReference>
<dbReference type="GO" id="GO:0016787">
    <property type="term" value="F:hydrolase activity"/>
    <property type="evidence" value="ECO:0007669"/>
    <property type="project" value="UniProtKB-KW"/>
</dbReference>
<reference evidence="15" key="1">
    <citation type="submission" date="2018-02" db="EMBL/GenBank/DDBJ databases">
        <authorList>
            <person name="Cohen D.B."/>
            <person name="Kent A.D."/>
        </authorList>
    </citation>
    <scope>NUCLEOTIDE SEQUENCE</scope>
</reference>
<dbReference type="Pfam" id="PF26138">
    <property type="entry name" value="DUF8040"/>
    <property type="match status" value="1"/>
</dbReference>
<dbReference type="PROSITE" id="PS50985">
    <property type="entry name" value="GRAS"/>
    <property type="match status" value="1"/>
</dbReference>
<dbReference type="InterPro" id="IPR024752">
    <property type="entry name" value="Myb/SANT-like_dom"/>
</dbReference>
<keyword evidence="8" id="KW-0804">Transcription</keyword>
<comment type="similarity">
    <text evidence="10">Belongs to the GRAS family.</text>
</comment>
<evidence type="ECO:0000256" key="1">
    <source>
        <dbReference type="ARBA" id="ARBA00001968"/>
    </source>
</evidence>
<dbReference type="GO" id="GO:0004518">
    <property type="term" value="F:nuclease activity"/>
    <property type="evidence" value="ECO:0007669"/>
    <property type="project" value="UniProtKB-KW"/>
</dbReference>
<evidence type="ECO:0000256" key="2">
    <source>
        <dbReference type="ARBA" id="ARBA00004123"/>
    </source>
</evidence>
<dbReference type="GO" id="GO:0005634">
    <property type="term" value="C:nucleus"/>
    <property type="evidence" value="ECO:0007669"/>
    <property type="project" value="UniProtKB-SubCell"/>
</dbReference>
<keyword evidence="9" id="KW-0539">Nucleus</keyword>
<dbReference type="Pfam" id="PF03514">
    <property type="entry name" value="GRAS"/>
    <property type="match status" value="1"/>
</dbReference>
<comment type="cofactor">
    <cofactor evidence="1">
        <name>a divalent metal cation</name>
        <dbReference type="ChEBI" id="CHEBI:60240"/>
    </cofactor>
</comment>
<organism evidence="15">
    <name type="scientific">Fagus sylvatica</name>
    <name type="common">Beechnut</name>
    <dbReference type="NCBI Taxonomy" id="28930"/>
    <lineage>
        <taxon>Eukaryota</taxon>
        <taxon>Viridiplantae</taxon>
        <taxon>Streptophyta</taxon>
        <taxon>Embryophyta</taxon>
        <taxon>Tracheophyta</taxon>
        <taxon>Spermatophyta</taxon>
        <taxon>Magnoliopsida</taxon>
        <taxon>eudicotyledons</taxon>
        <taxon>Gunneridae</taxon>
        <taxon>Pentapetalae</taxon>
        <taxon>rosids</taxon>
        <taxon>fabids</taxon>
        <taxon>Fagales</taxon>
        <taxon>Fagaceae</taxon>
        <taxon>Fagus</taxon>
    </lineage>
</organism>
<dbReference type="PANTHER" id="PTHR22930">
    <property type="match status" value="1"/>
</dbReference>
<sequence>MSIKEQVVIFLHTIGHNVRFRVAAGRFHRSVETIHRYFRVVLKGVFLLYKHVVRLPDNETHPDIRNNRRFYPYFKDCIGAIDGTHIRASVPIEIQGRFRGRKDGTTQNVLAAITFDLKFCYVLAGWEGSAHDSRVLDDALHRSNGLKIPEGKYYLGDAGYGNRTGILSPYRKVRYHLQEFSDHPPENARELFNLRHASLRTTIERGFGVLKKRFRVLGAEPFWSFETQVEVVLACCVLHNHIVGVDPDDPIMGDTASEVGSQRIVHQTRREAQEESREWNDKRDEISEAMWIDYVTNRTMAKNKEKEGKGSQFRWSTPMHVMLLDILEEEALKGNKPSNTFKPQSFARVAKEISERFGVTCIPDHVSNRLRTIRTTWKTIQTMWQREGYAYSWGDETSHNPPVEHNSPVELDGESDSTVKEKNTDSSSSHSKGRSHRKRSREAKGESNYSEVAAQLKEIAIAFKNSTEAVRSQGPVDTNELYEAVMSTEGFPEEMLASAFDYMVQEEKVGKAFMAKAPRLRKLWLENYFTKNMGEAIERVGIYLIQGLLAKALEIGKSENYFYDRIRDEEVECQYLRQYKYILSEICPILNFCYWAANCAIAGAMRDEEQIHIIDFKIGHGFQWEYLIEELAARPGGAPHVRITGIDDPVSLHARHGEGFEEVEAEFVAMSVEHNIEIEFNGLPVFAPMVTHEMLDLRPGEALAVSLPLKLHHYLDGSVDVKNPADTLLTMVRSLSPKIFTLMEPELNTSNIRFLDRFKETLAYYLALFESIDENIIVQKYCLAREIVNLIACEEDKNMVLRHECFTKWSLRLKAEAGFSQYPLPADNPTLRSMHPYPSSGHYTVVEEDGAVLLNWKGRNLISASAWHL</sequence>
<dbReference type="InterPro" id="IPR045249">
    <property type="entry name" value="HARBI1-like"/>
</dbReference>
<evidence type="ECO:0000256" key="9">
    <source>
        <dbReference type="ARBA" id="ARBA00023242"/>
    </source>
</evidence>
<protein>
    <submittedName>
        <fullName evidence="15">Uncharacterized protein</fullName>
    </submittedName>
</protein>
<comment type="subcellular location">
    <subcellularLocation>
        <location evidence="2">Nucleus</location>
    </subcellularLocation>
</comment>
<keyword evidence="7" id="KW-0805">Transcription regulation</keyword>
<feature type="domain" description="DDE Tnp4" evidence="13">
    <location>
        <begin position="81"/>
        <end position="240"/>
    </location>
</feature>
<keyword evidence="6" id="KW-0378">Hydrolase</keyword>
<feature type="short sequence motif" description="VHIID" evidence="10">
    <location>
        <begin position="611"/>
        <end position="615"/>
    </location>
</feature>
<dbReference type="InterPro" id="IPR005202">
    <property type="entry name" value="TF_GRAS"/>
</dbReference>